<dbReference type="InterPro" id="IPR018309">
    <property type="entry name" value="Tscrpt_reg_PadR_C"/>
</dbReference>
<dbReference type="PATRIC" id="fig|1705578.3.peg.2259"/>
<sequence>MKVQLYILGILMRYGSQHGYSIKQIVSDNIAAFAKIKLPTIYYHLDKLAEKGYINSVIEKDGNRPEKTVYSITDLGIAYFNSLLNKILAENYSVEFDFDGVLYFSDFADKDTVIKNLNRQKEYIENKLKELARNKDNTVSKLLPDYRIYCISIFNHHIYHLETELKWINETLKELS</sequence>
<dbReference type="PANTHER" id="PTHR43252:SF7">
    <property type="entry name" value="TRANSCRIPTIONAL REGULATOR YQJI"/>
    <property type="match status" value="1"/>
</dbReference>
<dbReference type="Gene3D" id="1.10.10.10">
    <property type="entry name" value="Winged helix-like DNA-binding domain superfamily/Winged helix DNA-binding domain"/>
    <property type="match status" value="1"/>
</dbReference>
<dbReference type="InterPro" id="IPR011991">
    <property type="entry name" value="ArsR-like_HTH"/>
</dbReference>
<evidence type="ECO:0000313" key="6">
    <source>
        <dbReference type="Proteomes" id="UP000093694"/>
    </source>
</evidence>
<evidence type="ECO:0000259" key="1">
    <source>
        <dbReference type="Pfam" id="PF03551"/>
    </source>
</evidence>
<dbReference type="SUPFAM" id="SSF46785">
    <property type="entry name" value="Winged helix' DNA-binding domain"/>
    <property type="match status" value="1"/>
</dbReference>
<dbReference type="PANTHER" id="PTHR43252">
    <property type="entry name" value="TRANSCRIPTIONAL REGULATOR YQJI"/>
    <property type="match status" value="1"/>
</dbReference>
<feature type="domain" description="Transcription regulator PadR N-terminal" evidence="1">
    <location>
        <begin position="7"/>
        <end position="80"/>
    </location>
</feature>
<keyword evidence="6" id="KW-1185">Reference proteome</keyword>
<dbReference type="InterPro" id="IPR005149">
    <property type="entry name" value="Tscrpt_reg_PadR_N"/>
</dbReference>
<feature type="domain" description="Transcription regulator PadR C-terminal" evidence="2">
    <location>
        <begin position="102"/>
        <end position="175"/>
    </location>
</feature>
<dbReference type="AlphaFoldDB" id="A0A166RJ22"/>
<protein>
    <submittedName>
        <fullName evidence="3">Transcriptional regulator PadR-like family protein</fullName>
    </submittedName>
</protein>
<comment type="caution">
    <text evidence="3">The sequence shown here is derived from an EMBL/GenBank/DDBJ whole genome shotgun (WGS) entry which is preliminary data.</text>
</comment>
<dbReference type="CDD" id="cd00090">
    <property type="entry name" value="HTH_ARSR"/>
    <property type="match status" value="1"/>
</dbReference>
<name>A0A166RJ22_9CLOT</name>
<evidence type="ECO:0000313" key="4">
    <source>
        <dbReference type="EMBL" id="OBR96881.1"/>
    </source>
</evidence>
<dbReference type="EMBL" id="LROR01000031">
    <property type="protein sequence ID" value="OBR96881.1"/>
    <property type="molecule type" value="Genomic_DNA"/>
</dbReference>
<reference evidence="4 6" key="2">
    <citation type="journal article" date="2016" name="Front. Microbiol.">
        <title>Industrial Acetogenic Biocatalysts: A Comparative Metabolic and Genomic Analysis.</title>
        <authorList>
            <person name="Bengelsdorf F."/>
            <person name="Poehlein A."/>
            <person name="Sonja S."/>
            <person name="Erz C."/>
            <person name="Hummel T."/>
            <person name="Hoffmeister S."/>
            <person name="Daniel R."/>
            <person name="Durre P."/>
        </authorList>
    </citation>
    <scope>NUCLEOTIDE SEQUENCE [LARGE SCALE GENOMIC DNA]</scope>
    <source>
        <strain evidence="4 6">PTA-10522</strain>
    </source>
</reference>
<dbReference type="EMBL" id="LITQ01000029">
    <property type="protein sequence ID" value="OAA90847.1"/>
    <property type="molecule type" value="Genomic_DNA"/>
</dbReference>
<accession>A0A166RJ22</accession>
<dbReference type="RefSeq" id="WP_063602003.1">
    <property type="nucleotide sequence ID" value="NZ_LITQ01000029.1"/>
</dbReference>
<dbReference type="Pfam" id="PF10400">
    <property type="entry name" value="Vir_act_alpha_C"/>
    <property type="match status" value="1"/>
</dbReference>
<dbReference type="Proteomes" id="UP000077384">
    <property type="component" value="Unassembled WGS sequence"/>
</dbReference>
<dbReference type="InterPro" id="IPR036390">
    <property type="entry name" value="WH_DNA-bd_sf"/>
</dbReference>
<evidence type="ECO:0000259" key="2">
    <source>
        <dbReference type="Pfam" id="PF10400"/>
    </source>
</evidence>
<evidence type="ECO:0000313" key="5">
    <source>
        <dbReference type="Proteomes" id="UP000077384"/>
    </source>
</evidence>
<proteinExistence type="predicted"/>
<dbReference type="Pfam" id="PF03551">
    <property type="entry name" value="PadR"/>
    <property type="match status" value="1"/>
</dbReference>
<gene>
    <name evidence="4" type="ORF">CLCOS_07250</name>
    <name evidence="3" type="ORF">WX73_01997</name>
</gene>
<reference evidence="3 5" key="1">
    <citation type="journal article" date="2015" name="Biotechnol. Bioeng.">
        <title>Genome sequence and phenotypic characterization of Caulobacter segnis.</title>
        <authorList>
            <person name="Patel S."/>
            <person name="Fletcher B."/>
            <person name="Scott D.C."/>
            <person name="Ely B."/>
        </authorList>
    </citation>
    <scope>NUCLEOTIDE SEQUENCE [LARGE SCALE GENOMIC DNA]</scope>
    <source>
        <strain evidence="3 5">PS02</strain>
    </source>
</reference>
<organism evidence="3 5">
    <name type="scientific">Clostridium coskatii</name>
    <dbReference type="NCBI Taxonomy" id="1705578"/>
    <lineage>
        <taxon>Bacteria</taxon>
        <taxon>Bacillati</taxon>
        <taxon>Bacillota</taxon>
        <taxon>Clostridia</taxon>
        <taxon>Eubacteriales</taxon>
        <taxon>Clostridiaceae</taxon>
        <taxon>Clostridium</taxon>
    </lineage>
</organism>
<dbReference type="InterPro" id="IPR036388">
    <property type="entry name" value="WH-like_DNA-bd_sf"/>
</dbReference>
<evidence type="ECO:0000313" key="3">
    <source>
        <dbReference type="EMBL" id="OAA90847.1"/>
    </source>
</evidence>
<dbReference type="Proteomes" id="UP000093694">
    <property type="component" value="Unassembled WGS sequence"/>
</dbReference>